<feature type="domain" description="Zn(2)-C6 fungal-type" evidence="6">
    <location>
        <begin position="12"/>
        <end position="42"/>
    </location>
</feature>
<evidence type="ECO:0000313" key="8">
    <source>
        <dbReference type="Proteomes" id="UP000326565"/>
    </source>
</evidence>
<dbReference type="Gene3D" id="4.10.240.10">
    <property type="entry name" value="Zn(2)-C6 fungal-type DNA-binding domain"/>
    <property type="match status" value="1"/>
</dbReference>
<organism evidence="7 8">
    <name type="scientific">Aspergillus leporis</name>
    <dbReference type="NCBI Taxonomy" id="41062"/>
    <lineage>
        <taxon>Eukaryota</taxon>
        <taxon>Fungi</taxon>
        <taxon>Dikarya</taxon>
        <taxon>Ascomycota</taxon>
        <taxon>Pezizomycotina</taxon>
        <taxon>Eurotiomycetes</taxon>
        <taxon>Eurotiomycetidae</taxon>
        <taxon>Eurotiales</taxon>
        <taxon>Aspergillaceae</taxon>
        <taxon>Aspergillus</taxon>
        <taxon>Aspergillus subgen. Circumdati</taxon>
    </lineage>
</organism>
<keyword evidence="2" id="KW-0238">DNA-binding</keyword>
<dbReference type="EMBL" id="ML732293">
    <property type="protein sequence ID" value="KAB8070713.1"/>
    <property type="molecule type" value="Genomic_DNA"/>
</dbReference>
<keyword evidence="1" id="KW-0805">Transcription regulation</keyword>
<dbReference type="CDD" id="cd00067">
    <property type="entry name" value="GAL4"/>
    <property type="match status" value="1"/>
</dbReference>
<dbReference type="PANTHER" id="PTHR47784:SF4">
    <property type="entry name" value="ZN(II)2CYS6 TRANSCRIPTION FACTOR (EUROFUNG)"/>
    <property type="match status" value="1"/>
</dbReference>
<evidence type="ECO:0000259" key="6">
    <source>
        <dbReference type="PROSITE" id="PS50048"/>
    </source>
</evidence>
<dbReference type="SUPFAM" id="SSF57701">
    <property type="entry name" value="Zn2/Cys6 DNA-binding domain"/>
    <property type="match status" value="1"/>
</dbReference>
<evidence type="ECO:0000313" key="7">
    <source>
        <dbReference type="EMBL" id="KAB8070713.1"/>
    </source>
</evidence>
<dbReference type="InterPro" id="IPR053157">
    <property type="entry name" value="Sterol_Uptake_Regulator"/>
</dbReference>
<keyword evidence="4" id="KW-0539">Nucleus</keyword>
<dbReference type="GO" id="GO:0008270">
    <property type="term" value="F:zinc ion binding"/>
    <property type="evidence" value="ECO:0007669"/>
    <property type="project" value="InterPro"/>
</dbReference>
<evidence type="ECO:0000256" key="3">
    <source>
        <dbReference type="ARBA" id="ARBA00023163"/>
    </source>
</evidence>
<name>A0A5N5WQA8_9EURO</name>
<feature type="compositionally biased region" description="Low complexity" evidence="5">
    <location>
        <begin position="52"/>
        <end position="68"/>
    </location>
</feature>
<dbReference type="SMART" id="SM00066">
    <property type="entry name" value="GAL4"/>
    <property type="match status" value="1"/>
</dbReference>
<dbReference type="AlphaFoldDB" id="A0A5N5WQA8"/>
<dbReference type="PROSITE" id="PS50048">
    <property type="entry name" value="ZN2_CY6_FUNGAL_2"/>
    <property type="match status" value="1"/>
</dbReference>
<dbReference type="Pfam" id="PF00172">
    <property type="entry name" value="Zn_clus"/>
    <property type="match status" value="1"/>
</dbReference>
<proteinExistence type="predicted"/>
<evidence type="ECO:0000256" key="5">
    <source>
        <dbReference type="SAM" id="MobiDB-lite"/>
    </source>
</evidence>
<evidence type="ECO:0000256" key="1">
    <source>
        <dbReference type="ARBA" id="ARBA00023015"/>
    </source>
</evidence>
<gene>
    <name evidence="7" type="ORF">BDV29DRAFT_29296</name>
</gene>
<keyword evidence="8" id="KW-1185">Reference proteome</keyword>
<dbReference type="Proteomes" id="UP000326565">
    <property type="component" value="Unassembled WGS sequence"/>
</dbReference>
<feature type="region of interest" description="Disordered" evidence="5">
    <location>
        <begin position="52"/>
        <end position="83"/>
    </location>
</feature>
<dbReference type="InterPro" id="IPR036864">
    <property type="entry name" value="Zn2-C6_fun-type_DNA-bd_sf"/>
</dbReference>
<dbReference type="PANTHER" id="PTHR47784">
    <property type="entry name" value="STEROL UPTAKE CONTROL PROTEIN 2"/>
    <property type="match status" value="1"/>
</dbReference>
<keyword evidence="3" id="KW-0804">Transcription</keyword>
<dbReference type="PROSITE" id="PS00463">
    <property type="entry name" value="ZN2_CY6_FUNGAL_1"/>
    <property type="match status" value="1"/>
</dbReference>
<dbReference type="GO" id="GO:0001228">
    <property type="term" value="F:DNA-binding transcription activator activity, RNA polymerase II-specific"/>
    <property type="evidence" value="ECO:0007669"/>
    <property type="project" value="TreeGrafter"/>
</dbReference>
<dbReference type="GO" id="GO:0003677">
    <property type="term" value="F:DNA binding"/>
    <property type="evidence" value="ECO:0007669"/>
    <property type="project" value="UniProtKB-KW"/>
</dbReference>
<accession>A0A5N5WQA8</accession>
<dbReference type="InterPro" id="IPR001138">
    <property type="entry name" value="Zn2Cys6_DnaBD"/>
</dbReference>
<reference evidence="7 8" key="1">
    <citation type="submission" date="2019-04" db="EMBL/GenBank/DDBJ databases">
        <title>Friends and foes A comparative genomics study of 23 Aspergillus species from section Flavi.</title>
        <authorList>
            <consortium name="DOE Joint Genome Institute"/>
            <person name="Kjaerbolling I."/>
            <person name="Vesth T."/>
            <person name="Frisvad J.C."/>
            <person name="Nybo J.L."/>
            <person name="Theobald S."/>
            <person name="Kildgaard S."/>
            <person name="Isbrandt T."/>
            <person name="Kuo A."/>
            <person name="Sato A."/>
            <person name="Lyhne E.K."/>
            <person name="Kogle M.E."/>
            <person name="Wiebenga A."/>
            <person name="Kun R.S."/>
            <person name="Lubbers R.J."/>
            <person name="Makela M.R."/>
            <person name="Barry K."/>
            <person name="Chovatia M."/>
            <person name="Clum A."/>
            <person name="Daum C."/>
            <person name="Haridas S."/>
            <person name="He G."/>
            <person name="LaButti K."/>
            <person name="Lipzen A."/>
            <person name="Mondo S."/>
            <person name="Riley R."/>
            <person name="Salamov A."/>
            <person name="Simmons B.A."/>
            <person name="Magnuson J.K."/>
            <person name="Henrissat B."/>
            <person name="Mortensen U.H."/>
            <person name="Larsen T.O."/>
            <person name="Devries R.P."/>
            <person name="Grigoriev I.V."/>
            <person name="Machida M."/>
            <person name="Baker S.E."/>
            <person name="Andersen M.R."/>
        </authorList>
    </citation>
    <scope>NUCLEOTIDE SEQUENCE [LARGE SCALE GENOMIC DNA]</scope>
    <source>
        <strain evidence="7 8">CBS 151.66</strain>
    </source>
</reference>
<protein>
    <recommendedName>
        <fullName evidence="6">Zn(2)-C6 fungal-type domain-containing protein</fullName>
    </recommendedName>
</protein>
<evidence type="ECO:0000256" key="4">
    <source>
        <dbReference type="ARBA" id="ARBA00023242"/>
    </source>
</evidence>
<dbReference type="OrthoDB" id="4937900at2759"/>
<evidence type="ECO:0000256" key="2">
    <source>
        <dbReference type="ARBA" id="ARBA00023125"/>
    </source>
</evidence>
<sequence>MPRRTHKKSRNGCLECKRRHIKCDEKRPTCTNCITSERSCEYADIFRNAARARTSTPSTSSPAVSVASYQPSEPLGPSSDSLPQDAPVNMLHIQLLHHFMTEMRTTFNENSATDMFSPELMRTCMSSSYLMNEILAISALHMSIVCPAEQAFYHHLAAQLQTHALTILNRMELEANQETCVPLFLFSGFLNVHMLCNTLVFGDQDFSRFLDQLVTNFRLYRGVRAVTSNTWAMLRESALRPLILDGEVRFSGNTNLNPECTKLLNLIKAAKLGPSITDSYQKALEVLQYTVRARSHEKQNGVVSGITAWPVLVPPEYIDLLMLRRPEALVILAYYAIGLHLRRDVWIFGDGGRFLIESISKYLGPEWAEWMVWPMRALNDPHPDLQQSER</sequence>